<reference evidence="2" key="1">
    <citation type="submission" date="2022-06" db="EMBL/GenBank/DDBJ databases">
        <title>Sphingomonas sp. nov. isolated from rhizosphere soil of tomato.</title>
        <authorList>
            <person name="Dong H."/>
            <person name="Gao R."/>
        </authorList>
    </citation>
    <scope>NUCLEOTIDE SEQUENCE</scope>
    <source>
        <strain evidence="2">MMSM24</strain>
    </source>
</reference>
<keyword evidence="3" id="KW-1185">Reference proteome</keyword>
<proteinExistence type="predicted"/>
<dbReference type="AlphaFoldDB" id="A0AA41Z8N8"/>
<protein>
    <submittedName>
        <fullName evidence="2">Nuclear transport factor 2 family protein</fullName>
    </submittedName>
</protein>
<dbReference type="Pfam" id="PF13577">
    <property type="entry name" value="SnoaL_4"/>
    <property type="match status" value="1"/>
</dbReference>
<sequence>MGGDAYEEIRALKARYFRAIDTQDWALLRTLFTDDAVTDFRDSVSPRDEALLIRGADGFVASVSGALARARSAHHGHNPEITLTGSDTAEGIWAMDDYIWAGPACALPFGTLHGFGHYHELYVRQDGRWLIAETRLTRIRVETH</sequence>
<feature type="domain" description="SnoaL-like" evidence="1">
    <location>
        <begin position="5"/>
        <end position="134"/>
    </location>
</feature>
<dbReference type="EMBL" id="JANFAV010000004">
    <property type="protein sequence ID" value="MCW6534822.1"/>
    <property type="molecule type" value="Genomic_DNA"/>
</dbReference>
<accession>A0AA41Z8N8</accession>
<dbReference type="Gene3D" id="3.10.450.50">
    <property type="match status" value="1"/>
</dbReference>
<dbReference type="InterPro" id="IPR037401">
    <property type="entry name" value="SnoaL-like"/>
</dbReference>
<evidence type="ECO:0000259" key="1">
    <source>
        <dbReference type="Pfam" id="PF13577"/>
    </source>
</evidence>
<dbReference type="SUPFAM" id="SSF54427">
    <property type="entry name" value="NTF2-like"/>
    <property type="match status" value="1"/>
</dbReference>
<name>A0AA41Z8N8_9SPHN</name>
<dbReference type="Proteomes" id="UP001165565">
    <property type="component" value="Unassembled WGS sequence"/>
</dbReference>
<dbReference type="RefSeq" id="WP_265268635.1">
    <property type="nucleotide sequence ID" value="NZ_JANFAV010000004.1"/>
</dbReference>
<evidence type="ECO:0000313" key="3">
    <source>
        <dbReference type="Proteomes" id="UP001165565"/>
    </source>
</evidence>
<organism evidence="2 3">
    <name type="scientific">Sphingomonas lycopersici</name>
    <dbReference type="NCBI Taxonomy" id="2951807"/>
    <lineage>
        <taxon>Bacteria</taxon>
        <taxon>Pseudomonadati</taxon>
        <taxon>Pseudomonadota</taxon>
        <taxon>Alphaproteobacteria</taxon>
        <taxon>Sphingomonadales</taxon>
        <taxon>Sphingomonadaceae</taxon>
        <taxon>Sphingomonas</taxon>
    </lineage>
</organism>
<evidence type="ECO:0000313" key="2">
    <source>
        <dbReference type="EMBL" id="MCW6534822.1"/>
    </source>
</evidence>
<comment type="caution">
    <text evidence="2">The sequence shown here is derived from an EMBL/GenBank/DDBJ whole genome shotgun (WGS) entry which is preliminary data.</text>
</comment>
<gene>
    <name evidence="2" type="ORF">NEE01_08495</name>
</gene>
<dbReference type="InterPro" id="IPR032710">
    <property type="entry name" value="NTF2-like_dom_sf"/>
</dbReference>